<proteinExistence type="predicted"/>
<dbReference type="PATRIC" id="fig|396597.7.peg.387"/>
<dbReference type="Proteomes" id="UP000004814">
    <property type="component" value="Unassembled WGS sequence"/>
</dbReference>
<feature type="region of interest" description="Disordered" evidence="1">
    <location>
        <begin position="12"/>
        <end position="32"/>
    </location>
</feature>
<dbReference type="RefSeq" id="WP_006762641.1">
    <property type="nucleotide sequence ID" value="NZ_ABLK01000515.1"/>
</dbReference>
<gene>
    <name evidence="2" type="ORF">BamMEX5DRAFT_6919</name>
</gene>
<evidence type="ECO:0000313" key="3">
    <source>
        <dbReference type="Proteomes" id="UP000004814"/>
    </source>
</evidence>
<accession>B1TGK3</accession>
<dbReference type="AlphaFoldDB" id="B1TGK3"/>
<evidence type="ECO:0000256" key="1">
    <source>
        <dbReference type="SAM" id="MobiDB-lite"/>
    </source>
</evidence>
<evidence type="ECO:0000313" key="2">
    <source>
        <dbReference type="EMBL" id="EDT37304.1"/>
    </source>
</evidence>
<organism evidence="2 3">
    <name type="scientific">Burkholderia ambifaria MEX-5</name>
    <dbReference type="NCBI Taxonomy" id="396597"/>
    <lineage>
        <taxon>Bacteria</taxon>
        <taxon>Pseudomonadati</taxon>
        <taxon>Pseudomonadota</taxon>
        <taxon>Betaproteobacteria</taxon>
        <taxon>Burkholderiales</taxon>
        <taxon>Burkholderiaceae</taxon>
        <taxon>Burkholderia</taxon>
        <taxon>Burkholderia cepacia complex</taxon>
    </lineage>
</organism>
<name>B1TGK3_9BURK</name>
<comment type="caution">
    <text evidence="2">The sequence shown here is derived from an EMBL/GenBank/DDBJ whole genome shotgun (WGS) entry which is preliminary data.</text>
</comment>
<sequence length="72" mass="7964">MKKALHELNRLSRNTATVGHVRHKGHPTAFLRHGSTTRFPQERELDGHRMAPPDGMPRVPPMLAIAAHQGAA</sequence>
<reference evidence="2 3" key="1">
    <citation type="submission" date="2008-03" db="EMBL/GenBank/DDBJ databases">
        <title>Sequencing of the draft genome and assembly of Burkholderia ambifaria MEX-5.</title>
        <authorList>
            <consortium name="US DOE Joint Genome Institute (JGI-PGF)"/>
            <person name="Copeland A."/>
            <person name="Lucas S."/>
            <person name="Lapidus A."/>
            <person name="Glavina del Rio T."/>
            <person name="Dalin E."/>
            <person name="Tice H."/>
            <person name="Bruce D."/>
            <person name="Goodwin L."/>
            <person name="Pitluck S."/>
            <person name="Larimer F."/>
            <person name="Land M.L."/>
            <person name="Hauser L."/>
            <person name="Tiedje J."/>
            <person name="Richardson P."/>
        </authorList>
    </citation>
    <scope>NUCLEOTIDE SEQUENCE [LARGE SCALE GENOMIC DNA]</scope>
    <source>
        <strain evidence="2 3">MEX-5</strain>
    </source>
</reference>
<protein>
    <submittedName>
        <fullName evidence="2">Uncharacterized protein</fullName>
    </submittedName>
</protein>
<dbReference type="EMBL" id="ABLK01000515">
    <property type="protein sequence ID" value="EDT37304.1"/>
    <property type="molecule type" value="Genomic_DNA"/>
</dbReference>